<accession>A0A2H0V4P6</accession>
<reference evidence="3" key="1">
    <citation type="submission" date="2017-09" db="EMBL/GenBank/DDBJ databases">
        <title>Depth-based differentiation of microbial function through sediment-hosted aquifers and enrichment of novel symbionts in the deep terrestrial subsurface.</title>
        <authorList>
            <person name="Probst A.J."/>
            <person name="Ladd B."/>
            <person name="Jarett J.K."/>
            <person name="Geller-Mcgrath D.E."/>
            <person name="Sieber C.M.K."/>
            <person name="Emerson J.B."/>
            <person name="Anantharaman K."/>
            <person name="Thomas B.C."/>
            <person name="Malmstrom R."/>
            <person name="Stieglmeier M."/>
            <person name="Klingl A."/>
            <person name="Woyke T."/>
            <person name="Ryan C.M."/>
            <person name="Banfield J.F."/>
        </authorList>
    </citation>
    <scope>NUCLEOTIDE SEQUENCE [LARGE SCALE GENOMIC DNA]</scope>
</reference>
<dbReference type="Proteomes" id="UP000229901">
    <property type="component" value="Unassembled WGS sequence"/>
</dbReference>
<protein>
    <submittedName>
        <fullName evidence="2">Uncharacterized protein</fullName>
    </submittedName>
</protein>
<feature type="compositionally biased region" description="Basic residues" evidence="1">
    <location>
        <begin position="375"/>
        <end position="393"/>
    </location>
</feature>
<dbReference type="EMBL" id="PFAP01000020">
    <property type="protein sequence ID" value="PIR94067.1"/>
    <property type="molecule type" value="Genomic_DNA"/>
</dbReference>
<organism evidence="2 3">
    <name type="scientific">Candidatus Falkowbacteria bacterium CG10_big_fil_rev_8_21_14_0_10_39_11</name>
    <dbReference type="NCBI Taxonomy" id="1974565"/>
    <lineage>
        <taxon>Bacteria</taxon>
        <taxon>Candidatus Falkowiibacteriota</taxon>
    </lineage>
</organism>
<proteinExistence type="predicted"/>
<evidence type="ECO:0000313" key="3">
    <source>
        <dbReference type="Proteomes" id="UP000229901"/>
    </source>
</evidence>
<evidence type="ECO:0000313" key="2">
    <source>
        <dbReference type="EMBL" id="PIR94067.1"/>
    </source>
</evidence>
<evidence type="ECO:0000256" key="1">
    <source>
        <dbReference type="SAM" id="MobiDB-lite"/>
    </source>
</evidence>
<feature type="region of interest" description="Disordered" evidence="1">
    <location>
        <begin position="374"/>
        <end position="393"/>
    </location>
</feature>
<comment type="caution">
    <text evidence="2">The sequence shown here is derived from an EMBL/GenBank/DDBJ whole genome shotgun (WGS) entry which is preliminary data.</text>
</comment>
<name>A0A2H0V4P6_9BACT</name>
<sequence>MANVSLRQVLKFLDQYGRRDESESIELNDKLKHYDTGSGFSPESVVLRNDAIAEFDLIRSGYIKGTVSRDDYLKAQRKQDELIAQCLVEVNDFKTAKRRQEALTARIHQYTAFVALLVDDLKATGDCEFYLADDEILVEPEKLSEEAVYGPDVKLQNEILCALYLLRFEKRVDNVSLYHKQSAWKITCHWTPKSIYHQLFLMAQESDPRVVINSTSSSGQVIDHVALTDTGVKFVVNSLLATTLADISGMNALCLLPLWAKKQITFIDLVVAVVVDLGKTSGYKGSDVKDYNFKLSDIQGWFRLYADKSKVSMSIYCAVRKSAIRLGDRANFRYISGQLTRMIYALTDSGIKSYEERLKPFIWGIEVKKTEVPKKSRREKSKVKPKAKKQARKKIEKKTVKTKRVSKVQTVIRLAAHQLLKNKTDTFTTTEIKEVLLSWAPTDVGDINTSRISACIINNISRSSRPMFKRVDVGANERRFAKKRLFALSDLGQKLSQTDRKLYRNYAARKQVSNQVPTSSMVELYRQRQVNGSELLTFVVGMLNSDAVRYHDMINYLSGSGLSRGASRSLVAKVLKSCVSNHNQFICCVTDHVPRSRHNRYALTEKGRTRFGQLAKLLK</sequence>
<dbReference type="AlphaFoldDB" id="A0A2H0V4P6"/>
<gene>
    <name evidence="2" type="ORF">COT97_03205</name>
</gene>